<dbReference type="InterPro" id="IPR002925">
    <property type="entry name" value="Dienelactn_hydro"/>
</dbReference>
<dbReference type="GO" id="GO:0016787">
    <property type="term" value="F:hydrolase activity"/>
    <property type="evidence" value="ECO:0007669"/>
    <property type="project" value="UniProtKB-KW"/>
</dbReference>
<dbReference type="Proteomes" id="UP000463224">
    <property type="component" value="Unassembled WGS sequence"/>
</dbReference>
<dbReference type="PANTHER" id="PTHR46623:SF6">
    <property type="entry name" value="ALPHA_BETA-HYDROLASES SUPERFAMILY PROTEIN"/>
    <property type="match status" value="1"/>
</dbReference>
<dbReference type="InterPro" id="IPR051049">
    <property type="entry name" value="Dienelactone_hydrolase-like"/>
</dbReference>
<dbReference type="RefSeq" id="WP_156713613.1">
    <property type="nucleotide sequence ID" value="NZ_WPHG01000003.1"/>
</dbReference>
<dbReference type="InterPro" id="IPR029058">
    <property type="entry name" value="AB_hydrolase_fold"/>
</dbReference>
<protein>
    <submittedName>
        <fullName evidence="2">Dienelactone hydrolase family protein</fullName>
    </submittedName>
</protein>
<name>A0A844QFG7_9HYPH</name>
<proteinExistence type="predicted"/>
<comment type="caution">
    <text evidence="2">The sequence shown here is derived from an EMBL/GenBank/DDBJ whole genome shotgun (WGS) entry which is preliminary data.</text>
</comment>
<gene>
    <name evidence="2" type="ORF">GN330_15780</name>
</gene>
<reference evidence="2 3" key="1">
    <citation type="submission" date="2019-12" db="EMBL/GenBank/DDBJ databases">
        <title>Nitratireductor arenosus sp. nov., Isolated from sea sand, Jeju island, South Korea.</title>
        <authorList>
            <person name="Kim W."/>
        </authorList>
    </citation>
    <scope>NUCLEOTIDE SEQUENCE [LARGE SCALE GENOMIC DNA]</scope>
    <source>
        <strain evidence="2 3">CAU 1489</strain>
    </source>
</reference>
<evidence type="ECO:0000259" key="1">
    <source>
        <dbReference type="Pfam" id="PF01738"/>
    </source>
</evidence>
<sequence length="228" mass="24223">MKPPRGTDIALEAPHGSFGCYLSRPEGEVNAGIVLLQEIFGTNLHIRELADQWADAGFVVIVPDLFWRSAPGLQLGYDGADLDRARAMRAAFDLEAAIDDALACADYLRAHGARRVFTVGYCLGGKLAVATATRPGFDGAVGYYGVGIEKLGIAGGVKCPVLLHFGADDPATPPEAVVALGRQLPAGAELFCYEGAGHGFNNWRRPTHDAPAAQRAFARSLTFLRGID</sequence>
<dbReference type="SUPFAM" id="SSF53474">
    <property type="entry name" value="alpha/beta-Hydrolases"/>
    <property type="match status" value="1"/>
</dbReference>
<evidence type="ECO:0000313" key="3">
    <source>
        <dbReference type="Proteomes" id="UP000463224"/>
    </source>
</evidence>
<dbReference type="Pfam" id="PF01738">
    <property type="entry name" value="DLH"/>
    <property type="match status" value="1"/>
</dbReference>
<accession>A0A844QFG7</accession>
<keyword evidence="3" id="KW-1185">Reference proteome</keyword>
<evidence type="ECO:0000313" key="2">
    <source>
        <dbReference type="EMBL" id="MVA98706.1"/>
    </source>
</evidence>
<keyword evidence="2" id="KW-0378">Hydrolase</keyword>
<dbReference type="EMBL" id="WPHG01000003">
    <property type="protein sequence ID" value="MVA98706.1"/>
    <property type="molecule type" value="Genomic_DNA"/>
</dbReference>
<dbReference type="Gene3D" id="3.40.50.1820">
    <property type="entry name" value="alpha/beta hydrolase"/>
    <property type="match status" value="1"/>
</dbReference>
<feature type="domain" description="Dienelactone hydrolase" evidence="1">
    <location>
        <begin position="19"/>
        <end position="225"/>
    </location>
</feature>
<dbReference type="PANTHER" id="PTHR46623">
    <property type="entry name" value="CARBOXYMETHYLENEBUTENOLIDASE-RELATED"/>
    <property type="match status" value="1"/>
</dbReference>
<dbReference type="AlphaFoldDB" id="A0A844QFG7"/>
<organism evidence="2 3">
    <name type="scientific">Nitratireductor arenosus</name>
    <dbReference type="NCBI Taxonomy" id="2682096"/>
    <lineage>
        <taxon>Bacteria</taxon>
        <taxon>Pseudomonadati</taxon>
        <taxon>Pseudomonadota</taxon>
        <taxon>Alphaproteobacteria</taxon>
        <taxon>Hyphomicrobiales</taxon>
        <taxon>Phyllobacteriaceae</taxon>
        <taxon>Nitratireductor</taxon>
    </lineage>
</organism>